<dbReference type="Gene3D" id="1.10.30.50">
    <property type="match status" value="1"/>
</dbReference>
<dbReference type="EMBL" id="FXTN01000040">
    <property type="protein sequence ID" value="SMP00137.1"/>
    <property type="molecule type" value="Genomic_DNA"/>
</dbReference>
<evidence type="ECO:0000313" key="1">
    <source>
        <dbReference type="EMBL" id="SMP00137.1"/>
    </source>
</evidence>
<evidence type="ECO:0008006" key="3">
    <source>
        <dbReference type="Google" id="ProtNLM"/>
    </source>
</evidence>
<reference evidence="1 2" key="1">
    <citation type="submission" date="2017-05" db="EMBL/GenBank/DDBJ databases">
        <authorList>
            <person name="Varghese N."/>
            <person name="Submissions S."/>
        </authorList>
    </citation>
    <scope>NUCLEOTIDE SEQUENCE [LARGE SCALE GENOMIC DNA]</scope>
    <source>
        <strain evidence="1 2">DSM 19036</strain>
    </source>
</reference>
<protein>
    <recommendedName>
        <fullName evidence="3">HNH endonuclease</fullName>
    </recommendedName>
</protein>
<evidence type="ECO:0000313" key="2">
    <source>
        <dbReference type="Proteomes" id="UP000320300"/>
    </source>
</evidence>
<gene>
    <name evidence="1" type="ORF">SAMN06265348_1401</name>
</gene>
<proteinExistence type="predicted"/>
<keyword evidence="2" id="KW-1185">Reference proteome</keyword>
<sequence length="227" mass="26464">MDGDPFKDTYHTSLREHFDSFSDKNKETTLCPICGIGELKKKEDSTRDQYDHFLPKALYPFSSVNFENLVPSCKECNSFDAKGEDDTIAVSTGKLFFPFDNLHNGISVEFHIASDHIEPEKVDWRIDFTNPDGKNDEIESWKAVYKIETRYSGHVKARINKWYRFYWEYIHDSDLQHLSEADRKLCCLKALEKDETLELSFIRKPALDGFIDESVMAKAEIEARYYS</sequence>
<dbReference type="AlphaFoldDB" id="A0A521FVE6"/>
<dbReference type="Proteomes" id="UP000320300">
    <property type="component" value="Unassembled WGS sequence"/>
</dbReference>
<organism evidence="1 2">
    <name type="scientific">Pedobacter westerhofensis</name>
    <dbReference type="NCBI Taxonomy" id="425512"/>
    <lineage>
        <taxon>Bacteria</taxon>
        <taxon>Pseudomonadati</taxon>
        <taxon>Bacteroidota</taxon>
        <taxon>Sphingobacteriia</taxon>
        <taxon>Sphingobacteriales</taxon>
        <taxon>Sphingobacteriaceae</taxon>
        <taxon>Pedobacter</taxon>
    </lineage>
</organism>
<accession>A0A521FVE6</accession>
<name>A0A521FVE6_9SPHI</name>